<keyword evidence="4" id="KW-1185">Reference proteome</keyword>
<evidence type="ECO:0000256" key="1">
    <source>
        <dbReference type="SAM" id="Phobius"/>
    </source>
</evidence>
<dbReference type="Proteomes" id="UP000245060">
    <property type="component" value="Unassembled WGS sequence"/>
</dbReference>
<dbReference type="Proteomes" id="UP001139505">
    <property type="component" value="Unassembled WGS sequence"/>
</dbReference>
<keyword evidence="1" id="KW-0472">Membrane</keyword>
<dbReference type="InterPro" id="IPR021414">
    <property type="entry name" value="DUF3054"/>
</dbReference>
<reference evidence="4" key="2">
    <citation type="submission" date="2018-04" db="EMBL/GenBank/DDBJ databases">
        <title>Draft genome sequence of Mycobacterium montefiorense isolated from Japanese black salamander.</title>
        <authorList>
            <person name="Fukano H."/>
            <person name="Yoshida M."/>
            <person name="Shimizu A."/>
            <person name="Iwao H."/>
            <person name="Kurata O."/>
            <person name="Katayama Y."/>
            <person name="Omatsu T."/>
            <person name="Mizutani T."/>
            <person name="Wada S."/>
            <person name="Hoshino Y."/>
        </authorList>
    </citation>
    <scope>NUCLEOTIDE SEQUENCE [LARGE SCALE GENOMIC DNA]</scope>
    <source>
        <strain evidence="4">BS</strain>
    </source>
</reference>
<evidence type="ECO:0000313" key="4">
    <source>
        <dbReference type="Proteomes" id="UP000245060"/>
    </source>
</evidence>
<evidence type="ECO:0000313" key="3">
    <source>
        <dbReference type="EMBL" id="GKU73702.1"/>
    </source>
</evidence>
<name>A0AA37UUW2_9MYCO</name>
<feature type="transmembrane region" description="Helical" evidence="1">
    <location>
        <begin position="60"/>
        <end position="79"/>
    </location>
</feature>
<reference evidence="3" key="4">
    <citation type="submission" date="2022-04" db="EMBL/GenBank/DDBJ databases">
        <authorList>
            <person name="Komine T."/>
            <person name="Fukano H."/>
            <person name="Wada S."/>
        </authorList>
    </citation>
    <scope>NUCLEOTIDE SEQUENCE</scope>
    <source>
        <strain evidence="3">NJB18185</strain>
    </source>
</reference>
<dbReference type="AlphaFoldDB" id="A0AA37UUW2"/>
<protein>
    <submittedName>
        <fullName evidence="3">Membrane protein</fullName>
    </submittedName>
</protein>
<dbReference type="EMBL" id="BQYH01000027">
    <property type="protein sequence ID" value="GKU73702.1"/>
    <property type="molecule type" value="Genomic_DNA"/>
</dbReference>
<sequence length="120" mass="12868">MQRLGWLSADVVSVLVFCAIGRSSHAEGITIVGFATTAWPFLTGTIVGWLLSRAWQRPTAVVPTGLIVWVCTVAIGMLLRKVTSAAVTPGFLLAASVFTALFLLGWRVAVGLTLRRRSNV</sequence>
<keyword evidence="1" id="KW-0812">Transmembrane</keyword>
<proteinExistence type="predicted"/>
<gene>
    <name evidence="2" type="ORF">MmonteBS_48220</name>
    <name evidence="3" type="ORF">NJB18185_34730</name>
</gene>
<organism evidence="3 5">
    <name type="scientific">Mycobacterium montefiorense</name>
    <dbReference type="NCBI Taxonomy" id="154654"/>
    <lineage>
        <taxon>Bacteria</taxon>
        <taxon>Bacillati</taxon>
        <taxon>Actinomycetota</taxon>
        <taxon>Actinomycetes</taxon>
        <taxon>Mycobacteriales</taxon>
        <taxon>Mycobacteriaceae</taxon>
        <taxon>Mycobacterium</taxon>
        <taxon>Mycobacterium simiae complex</taxon>
    </lineage>
</organism>
<feature type="transmembrane region" description="Helical" evidence="1">
    <location>
        <begin position="91"/>
        <end position="114"/>
    </location>
</feature>
<accession>A0AA37UUW2</accession>
<evidence type="ECO:0000313" key="2">
    <source>
        <dbReference type="EMBL" id="GBG40450.1"/>
    </source>
</evidence>
<dbReference type="Pfam" id="PF11255">
    <property type="entry name" value="DUF3054"/>
    <property type="match status" value="1"/>
</dbReference>
<reference evidence="2" key="1">
    <citation type="journal article" date="2018" name="Genome Announc.">
        <title>Draft Genome Sequence of Mycobacterium montefiorense Isolated from Japanese Black Salamander (Hynobius nigrescens).</title>
        <authorList>
            <person name="Fukano H."/>
            <person name="Yoshida M."/>
            <person name="Shimizu A."/>
            <person name="Iwao H."/>
            <person name="Katayama Y."/>
            <person name="Omatsu T."/>
            <person name="Mizutani T."/>
            <person name="Kurata O."/>
            <person name="Wada S."/>
            <person name="Hoshino Y."/>
        </authorList>
    </citation>
    <scope>NUCLEOTIDE SEQUENCE</scope>
    <source>
        <strain evidence="2">BS</strain>
    </source>
</reference>
<comment type="caution">
    <text evidence="3">The sequence shown here is derived from an EMBL/GenBank/DDBJ whole genome shotgun (WGS) entry which is preliminary data.</text>
</comment>
<dbReference type="RefSeq" id="WP_108925983.1">
    <property type="nucleotide sequence ID" value="NZ_BFCH01000036.1"/>
</dbReference>
<keyword evidence="1" id="KW-1133">Transmembrane helix</keyword>
<dbReference type="EMBL" id="BFCH01000036">
    <property type="protein sequence ID" value="GBG40450.1"/>
    <property type="molecule type" value="Genomic_DNA"/>
</dbReference>
<evidence type="ECO:0000313" key="5">
    <source>
        <dbReference type="Proteomes" id="UP001139505"/>
    </source>
</evidence>
<reference evidence="3" key="3">
    <citation type="journal article" date="2022" name="Microbiol. Resour. Announc.">
        <title>Draft Genome Sequences of Eight Mycobacterium montefiorense Strains Isolated from Salamanders in Captivity.</title>
        <authorList>
            <person name="Komine T."/>
            <person name="Ihara H."/>
            <person name="Fukano H."/>
            <person name="Hoshino Y."/>
            <person name="Kurata O."/>
            <person name="Wada S."/>
        </authorList>
    </citation>
    <scope>NUCLEOTIDE SEQUENCE</scope>
    <source>
        <strain evidence="3">NJB18185</strain>
    </source>
</reference>
<feature type="transmembrane region" description="Helical" evidence="1">
    <location>
        <begin position="28"/>
        <end position="51"/>
    </location>
</feature>